<accession>A0AAQ3TXY8</accession>
<evidence type="ECO:0000313" key="1">
    <source>
        <dbReference type="EMBL" id="WVZ81394.1"/>
    </source>
</evidence>
<keyword evidence="2" id="KW-1185">Reference proteome</keyword>
<organism evidence="1 2">
    <name type="scientific">Paspalum notatum var. saurae</name>
    <dbReference type="NCBI Taxonomy" id="547442"/>
    <lineage>
        <taxon>Eukaryota</taxon>
        <taxon>Viridiplantae</taxon>
        <taxon>Streptophyta</taxon>
        <taxon>Embryophyta</taxon>
        <taxon>Tracheophyta</taxon>
        <taxon>Spermatophyta</taxon>
        <taxon>Magnoliopsida</taxon>
        <taxon>Liliopsida</taxon>
        <taxon>Poales</taxon>
        <taxon>Poaceae</taxon>
        <taxon>PACMAD clade</taxon>
        <taxon>Panicoideae</taxon>
        <taxon>Andropogonodae</taxon>
        <taxon>Paspaleae</taxon>
        <taxon>Paspalinae</taxon>
        <taxon>Paspalum</taxon>
    </lineage>
</organism>
<reference evidence="1 2" key="1">
    <citation type="submission" date="2024-02" db="EMBL/GenBank/DDBJ databases">
        <title>High-quality chromosome-scale genome assembly of Pensacola bahiagrass (Paspalum notatum Flugge var. saurae).</title>
        <authorList>
            <person name="Vega J.M."/>
            <person name="Podio M."/>
            <person name="Orjuela J."/>
            <person name="Siena L.A."/>
            <person name="Pessino S.C."/>
            <person name="Combes M.C."/>
            <person name="Mariac C."/>
            <person name="Albertini E."/>
            <person name="Pupilli F."/>
            <person name="Ortiz J.P.A."/>
            <person name="Leblanc O."/>
        </authorList>
    </citation>
    <scope>NUCLEOTIDE SEQUENCE [LARGE SCALE GENOMIC DNA]</scope>
    <source>
        <strain evidence="1">R1</strain>
        <tissue evidence="1">Leaf</tissue>
    </source>
</reference>
<proteinExistence type="predicted"/>
<sequence>MSATSGVWYQAKAE</sequence>
<evidence type="ECO:0000313" key="2">
    <source>
        <dbReference type="Proteomes" id="UP001341281"/>
    </source>
</evidence>
<name>A0AAQ3TXY8_PASNO</name>
<gene>
    <name evidence="1" type="ORF">U9M48_028774</name>
</gene>
<dbReference type="EMBL" id="CP144750">
    <property type="protein sequence ID" value="WVZ81394.1"/>
    <property type="molecule type" value="Genomic_DNA"/>
</dbReference>
<protein>
    <submittedName>
        <fullName evidence="1">Uncharacterized protein</fullName>
    </submittedName>
</protein>
<dbReference type="Proteomes" id="UP001341281">
    <property type="component" value="Chromosome 06"/>
</dbReference>